<keyword evidence="3 6" id="KW-0812">Transmembrane</keyword>
<proteinExistence type="inferred from homology"/>
<dbReference type="Proteomes" id="UP000054244">
    <property type="component" value="Unassembled WGS sequence"/>
</dbReference>
<accession>A0A091NRA5</accession>
<evidence type="ECO:0000256" key="1">
    <source>
        <dbReference type="ARBA" id="ARBA00004141"/>
    </source>
</evidence>
<keyword evidence="5 6" id="KW-0472">Membrane</keyword>
<dbReference type="InterPro" id="IPR003689">
    <property type="entry name" value="ZIP"/>
</dbReference>
<feature type="transmembrane region" description="Helical" evidence="6">
    <location>
        <begin position="78"/>
        <end position="100"/>
    </location>
</feature>
<comment type="similarity">
    <text evidence="2">Belongs to the ZIP transporter (TC 2.A.5) family.</text>
</comment>
<evidence type="ECO:0000256" key="6">
    <source>
        <dbReference type="SAM" id="Phobius"/>
    </source>
</evidence>
<feature type="transmembrane region" description="Helical" evidence="6">
    <location>
        <begin position="121"/>
        <end position="138"/>
    </location>
</feature>
<evidence type="ECO:0000256" key="4">
    <source>
        <dbReference type="ARBA" id="ARBA00022989"/>
    </source>
</evidence>
<reference evidence="7 8" key="1">
    <citation type="submission" date="2014-04" db="EMBL/GenBank/DDBJ databases">
        <title>Genome evolution of avian class.</title>
        <authorList>
            <person name="Zhang G."/>
            <person name="Li C."/>
        </authorList>
    </citation>
    <scope>NUCLEOTIDE SEQUENCE [LARGE SCALE GENOMIC DNA]</scope>
    <source>
        <strain evidence="7">BGI_N311</strain>
    </source>
</reference>
<evidence type="ECO:0000313" key="7">
    <source>
        <dbReference type="EMBL" id="KFP91479.1"/>
    </source>
</evidence>
<feature type="non-terminal residue" evidence="7">
    <location>
        <position position="1"/>
    </location>
</feature>
<dbReference type="PANTHER" id="PTHR12191">
    <property type="entry name" value="SOLUTE CARRIER FAMILY 39"/>
    <property type="match status" value="1"/>
</dbReference>
<evidence type="ECO:0000256" key="3">
    <source>
        <dbReference type="ARBA" id="ARBA00022692"/>
    </source>
</evidence>
<dbReference type="GO" id="GO:0140410">
    <property type="term" value="F:monoatomic cation:bicarbonate symporter activity"/>
    <property type="evidence" value="ECO:0007669"/>
    <property type="project" value="TreeGrafter"/>
</dbReference>
<organism evidence="7 8">
    <name type="scientific">Apaloderma vittatum</name>
    <name type="common">Bar-tailed trogon</name>
    <dbReference type="NCBI Taxonomy" id="57397"/>
    <lineage>
        <taxon>Eukaryota</taxon>
        <taxon>Metazoa</taxon>
        <taxon>Chordata</taxon>
        <taxon>Craniata</taxon>
        <taxon>Vertebrata</taxon>
        <taxon>Euteleostomi</taxon>
        <taxon>Archelosauria</taxon>
        <taxon>Archosauria</taxon>
        <taxon>Dinosauria</taxon>
        <taxon>Saurischia</taxon>
        <taxon>Theropoda</taxon>
        <taxon>Coelurosauria</taxon>
        <taxon>Aves</taxon>
        <taxon>Neognathae</taxon>
        <taxon>Neoaves</taxon>
        <taxon>Telluraves</taxon>
        <taxon>Coraciimorphae</taxon>
        <taxon>Trogoniformes</taxon>
        <taxon>Trogonidae</taxon>
        <taxon>Apaloderma</taxon>
    </lineage>
</organism>
<feature type="transmembrane region" description="Helical" evidence="6">
    <location>
        <begin position="6"/>
        <end position="24"/>
    </location>
</feature>
<dbReference type="Pfam" id="PF02535">
    <property type="entry name" value="Zip"/>
    <property type="match status" value="1"/>
</dbReference>
<feature type="transmembrane region" description="Helical" evidence="6">
    <location>
        <begin position="31"/>
        <end position="55"/>
    </location>
</feature>
<keyword evidence="4 6" id="KW-1133">Transmembrane helix</keyword>
<gene>
    <name evidence="7" type="ORF">N311_03509</name>
</gene>
<dbReference type="GO" id="GO:0005886">
    <property type="term" value="C:plasma membrane"/>
    <property type="evidence" value="ECO:0007669"/>
    <property type="project" value="TreeGrafter"/>
</dbReference>
<dbReference type="GO" id="GO:0071578">
    <property type="term" value="P:zinc ion import across plasma membrane"/>
    <property type="evidence" value="ECO:0007669"/>
    <property type="project" value="TreeGrafter"/>
</dbReference>
<feature type="non-terminal residue" evidence="7">
    <location>
        <position position="226"/>
    </location>
</feature>
<dbReference type="PANTHER" id="PTHR12191:SF4">
    <property type="entry name" value="ZINC TRANSPORTER ZIP12"/>
    <property type="match status" value="1"/>
</dbReference>
<evidence type="ECO:0000256" key="2">
    <source>
        <dbReference type="ARBA" id="ARBA00006939"/>
    </source>
</evidence>
<name>A0A091NRA5_APAVI</name>
<comment type="subcellular location">
    <subcellularLocation>
        <location evidence="1">Membrane</location>
        <topology evidence="1">Multi-pass membrane protein</topology>
    </subcellularLocation>
</comment>
<evidence type="ECO:0000313" key="8">
    <source>
        <dbReference type="Proteomes" id="UP000054244"/>
    </source>
</evidence>
<sequence length="226" mass="24796">YGYSTVAVLLITIGSMFGTTLILFNSCQEIYTLILQLFVGLAVGTLSGDALLHLIPQTLGLHKHEAQEVEHFYEGKEYIWKLLGIIGGIHGFFLIEKCFFLLVTPHDQVKLCTINSLKKSFLLALFVCLFNQISTGLYKSSEFFRIIPEDSESPEVPPETKAISKKSKKISLLAIMVLVGDSLHNFADGLVIGAAFSSATETGVTTTVAILCHEIPHEMGDFAVLL</sequence>
<dbReference type="InterPro" id="IPR050799">
    <property type="entry name" value="ZIP_Transporter"/>
</dbReference>
<dbReference type="AlphaFoldDB" id="A0A091NRA5"/>
<evidence type="ECO:0000256" key="5">
    <source>
        <dbReference type="ARBA" id="ARBA00023136"/>
    </source>
</evidence>
<dbReference type="GO" id="GO:0030003">
    <property type="term" value="P:intracellular monoatomic cation homeostasis"/>
    <property type="evidence" value="ECO:0007669"/>
    <property type="project" value="TreeGrafter"/>
</dbReference>
<keyword evidence="8" id="KW-1185">Reference proteome</keyword>
<dbReference type="GO" id="GO:0005385">
    <property type="term" value="F:zinc ion transmembrane transporter activity"/>
    <property type="evidence" value="ECO:0007669"/>
    <property type="project" value="TreeGrafter"/>
</dbReference>
<protein>
    <submittedName>
        <fullName evidence="7">Zinc transporter ZIP12</fullName>
    </submittedName>
</protein>
<dbReference type="EMBL" id="KL390575">
    <property type="protein sequence ID" value="KFP91479.1"/>
    <property type="molecule type" value="Genomic_DNA"/>
</dbReference>